<dbReference type="AlphaFoldDB" id="A0A5N4DJL5"/>
<name>A0A5N4DJL5_CAMDR</name>
<sequence>MLGIERCLRFLTGNHQEPVLDDSCQAHHIPPLSEFPGLAPRATQVTAHKASTVKEGGMEKSGVQALEDPLCCDSVKSVYKE</sequence>
<comment type="caution">
    <text evidence="1">The sequence shown here is derived from an EMBL/GenBank/DDBJ whole genome shotgun (WGS) entry which is preliminary data.</text>
</comment>
<reference evidence="1 2" key="1">
    <citation type="journal article" date="2019" name="Mol. Ecol. Resour.">
        <title>Improving Illumina assemblies with Hi-C and long reads: an example with the North African dromedary.</title>
        <authorList>
            <person name="Elbers J.P."/>
            <person name="Rogers M.F."/>
            <person name="Perelman P.L."/>
            <person name="Proskuryakova A.A."/>
            <person name="Serdyukova N.A."/>
            <person name="Johnson W.E."/>
            <person name="Horin P."/>
            <person name="Corander J."/>
            <person name="Murphy D."/>
            <person name="Burger P.A."/>
        </authorList>
    </citation>
    <scope>NUCLEOTIDE SEQUENCE [LARGE SCALE GENOMIC DNA]</scope>
    <source>
        <strain evidence="1">Drom800</strain>
        <tissue evidence="1">Blood</tissue>
    </source>
</reference>
<keyword evidence="2" id="KW-1185">Reference proteome</keyword>
<dbReference type="Proteomes" id="UP000299084">
    <property type="component" value="Unassembled WGS sequence"/>
</dbReference>
<dbReference type="EMBL" id="JWIN03000011">
    <property type="protein sequence ID" value="KAB1271321.1"/>
    <property type="molecule type" value="Genomic_DNA"/>
</dbReference>
<protein>
    <submittedName>
        <fullName evidence="1">Uncharacterized protein</fullName>
    </submittedName>
</protein>
<accession>A0A5N4DJL5</accession>
<proteinExistence type="predicted"/>
<gene>
    <name evidence="1" type="ORF">Cadr_000008901</name>
</gene>
<organism evidence="1 2">
    <name type="scientific">Camelus dromedarius</name>
    <name type="common">Dromedary</name>
    <name type="synonym">Arabian camel</name>
    <dbReference type="NCBI Taxonomy" id="9838"/>
    <lineage>
        <taxon>Eukaryota</taxon>
        <taxon>Metazoa</taxon>
        <taxon>Chordata</taxon>
        <taxon>Craniata</taxon>
        <taxon>Vertebrata</taxon>
        <taxon>Euteleostomi</taxon>
        <taxon>Mammalia</taxon>
        <taxon>Eutheria</taxon>
        <taxon>Laurasiatheria</taxon>
        <taxon>Artiodactyla</taxon>
        <taxon>Tylopoda</taxon>
        <taxon>Camelidae</taxon>
        <taxon>Camelus</taxon>
    </lineage>
</organism>
<evidence type="ECO:0000313" key="2">
    <source>
        <dbReference type="Proteomes" id="UP000299084"/>
    </source>
</evidence>
<evidence type="ECO:0000313" key="1">
    <source>
        <dbReference type="EMBL" id="KAB1271321.1"/>
    </source>
</evidence>